<dbReference type="EMBL" id="CP021358">
    <property type="protein sequence ID" value="ART62364.1"/>
    <property type="molecule type" value="Genomic_DNA"/>
</dbReference>
<reference evidence="5 6" key="1">
    <citation type="submission" date="2017-05" db="EMBL/GenBank/DDBJ databases">
        <authorList>
            <person name="Song R."/>
            <person name="Chenine A.L."/>
            <person name="Ruprecht R.M."/>
        </authorList>
    </citation>
    <scope>NUCLEOTIDE SEQUENCE [LARGE SCALE GENOMIC DNA]</scope>
    <source>
        <strain evidence="5">SW32</strain>
    </source>
</reference>
<gene>
    <name evidence="5" type="ORF">B9H00_04140</name>
</gene>
<proteinExistence type="predicted"/>
<name>A0A240ULI7_9GAMM</name>
<evidence type="ECO:0000313" key="5">
    <source>
        <dbReference type="EMBL" id="ART62364.1"/>
    </source>
</evidence>
<keyword evidence="6" id="KW-1185">Reference proteome</keyword>
<keyword evidence="2" id="KW-0812">Transmembrane</keyword>
<dbReference type="Proteomes" id="UP000194457">
    <property type="component" value="Chromosome"/>
</dbReference>
<dbReference type="InterPro" id="IPR032808">
    <property type="entry name" value="DoxX"/>
</dbReference>
<organism evidence="5 6">
    <name type="scientific">Kushneria marisflavi</name>
    <dbReference type="NCBI Taxonomy" id="157779"/>
    <lineage>
        <taxon>Bacteria</taxon>
        <taxon>Pseudomonadati</taxon>
        <taxon>Pseudomonadota</taxon>
        <taxon>Gammaproteobacteria</taxon>
        <taxon>Oceanospirillales</taxon>
        <taxon>Halomonadaceae</taxon>
        <taxon>Kushneria</taxon>
    </lineage>
</organism>
<evidence type="ECO:0000313" key="6">
    <source>
        <dbReference type="Proteomes" id="UP000194457"/>
    </source>
</evidence>
<dbReference type="RefSeq" id="WP_086899604.1">
    <property type="nucleotide sequence ID" value="NZ_CP021358.1"/>
</dbReference>
<sequence>MTRCTSRPATRGQRIGLAVVFSWFCLGGIAHFVWPTAFASIIPPSLPFKMPAVFITGAFELLGAIGILLPRYRRAAGIGLIALTLCVTPANVYMWWHAEKFPRVPEMVLLLRLPLQILLLACIAWSTRLIGPRHHGVS</sequence>
<evidence type="ECO:0000256" key="3">
    <source>
        <dbReference type="ARBA" id="ARBA00022989"/>
    </source>
</evidence>
<evidence type="ECO:0000256" key="1">
    <source>
        <dbReference type="ARBA" id="ARBA00004141"/>
    </source>
</evidence>
<dbReference type="PANTHER" id="PTHR36974:SF1">
    <property type="entry name" value="DOXX FAMILY MEMBRANE PROTEIN"/>
    <property type="match status" value="1"/>
</dbReference>
<dbReference type="KEGG" id="kma:B9H00_04140"/>
<keyword evidence="4" id="KW-0472">Membrane</keyword>
<dbReference type="OrthoDB" id="3267646at2"/>
<keyword evidence="3" id="KW-1133">Transmembrane helix</keyword>
<dbReference type="AlphaFoldDB" id="A0A240ULI7"/>
<dbReference type="PANTHER" id="PTHR36974">
    <property type="entry name" value="MEMBRANE PROTEIN-RELATED"/>
    <property type="match status" value="1"/>
</dbReference>
<evidence type="ECO:0000256" key="2">
    <source>
        <dbReference type="ARBA" id="ARBA00022692"/>
    </source>
</evidence>
<dbReference type="GO" id="GO:0016020">
    <property type="term" value="C:membrane"/>
    <property type="evidence" value="ECO:0007669"/>
    <property type="project" value="UniProtKB-SubCell"/>
</dbReference>
<dbReference type="Pfam" id="PF13564">
    <property type="entry name" value="DoxX_2"/>
    <property type="match status" value="1"/>
</dbReference>
<protein>
    <submittedName>
        <fullName evidence="5">Uncharacterized protein</fullName>
    </submittedName>
</protein>
<evidence type="ECO:0000256" key="4">
    <source>
        <dbReference type="ARBA" id="ARBA00023136"/>
    </source>
</evidence>
<comment type="subcellular location">
    <subcellularLocation>
        <location evidence="1">Membrane</location>
        <topology evidence="1">Multi-pass membrane protein</topology>
    </subcellularLocation>
</comment>
<accession>A0A240ULI7</accession>